<dbReference type="Proteomes" id="UP000623461">
    <property type="component" value="Unassembled WGS sequence"/>
</dbReference>
<proteinExistence type="predicted"/>
<evidence type="ECO:0000313" key="1">
    <source>
        <dbReference type="EMBL" id="GGM90276.1"/>
    </source>
</evidence>
<comment type="caution">
    <text evidence="1">The sequence shown here is derived from an EMBL/GenBank/DDBJ whole genome shotgun (WGS) entry which is preliminary data.</text>
</comment>
<reference evidence="2" key="1">
    <citation type="journal article" date="2019" name="Int. J. Syst. Evol. Microbiol.">
        <title>The Global Catalogue of Microorganisms (GCM) 10K type strain sequencing project: providing services to taxonomists for standard genome sequencing and annotation.</title>
        <authorList>
            <consortium name="The Broad Institute Genomics Platform"/>
            <consortium name="The Broad Institute Genome Sequencing Center for Infectious Disease"/>
            <person name="Wu L."/>
            <person name="Ma J."/>
        </authorList>
    </citation>
    <scope>NUCLEOTIDE SEQUENCE [LARGE SCALE GENOMIC DNA]</scope>
    <source>
        <strain evidence="2">JCM 1365</strain>
    </source>
</reference>
<evidence type="ECO:0000313" key="2">
    <source>
        <dbReference type="Proteomes" id="UP000623461"/>
    </source>
</evidence>
<gene>
    <name evidence="1" type="ORF">GCM10009721_14640</name>
</gene>
<organism evidence="1 2">
    <name type="scientific">Terrabacter tumescens</name>
    <dbReference type="NCBI Taxonomy" id="60443"/>
    <lineage>
        <taxon>Bacteria</taxon>
        <taxon>Bacillati</taxon>
        <taxon>Actinomycetota</taxon>
        <taxon>Actinomycetes</taxon>
        <taxon>Micrococcales</taxon>
        <taxon>Intrasporangiaceae</taxon>
        <taxon>Terrabacter</taxon>
    </lineage>
</organism>
<keyword evidence="2" id="KW-1185">Reference proteome</keyword>
<accession>A0ABQ2HSG4</accession>
<sequence length="63" mass="6847">MRSRFGAEPGWASTALSAVELTVTSVGWVLALGTGPVNVTRLPRPVARVTFVFIEFSRPEVCR</sequence>
<name>A0ABQ2HSG4_9MICO</name>
<dbReference type="EMBL" id="BMNZ01000002">
    <property type="protein sequence ID" value="GGM90276.1"/>
    <property type="molecule type" value="Genomic_DNA"/>
</dbReference>
<protein>
    <submittedName>
        <fullName evidence="1">Uncharacterized protein</fullName>
    </submittedName>
</protein>